<reference evidence="2" key="1">
    <citation type="journal article" date="2019" name="Sci. Rep.">
        <title>Draft genome of Tanacetum cinerariifolium, the natural source of mosquito coil.</title>
        <authorList>
            <person name="Yamashiro T."/>
            <person name="Shiraishi A."/>
            <person name="Satake H."/>
            <person name="Nakayama K."/>
        </authorList>
    </citation>
    <scope>NUCLEOTIDE SEQUENCE</scope>
</reference>
<dbReference type="EMBL" id="BKCJ011062753">
    <property type="protein sequence ID" value="GFC77822.1"/>
    <property type="molecule type" value="Genomic_DNA"/>
</dbReference>
<name>A0A699R1U8_TANCI</name>
<organism evidence="2">
    <name type="scientific">Tanacetum cinerariifolium</name>
    <name type="common">Dalmatian daisy</name>
    <name type="synonym">Chrysanthemum cinerariifolium</name>
    <dbReference type="NCBI Taxonomy" id="118510"/>
    <lineage>
        <taxon>Eukaryota</taxon>
        <taxon>Viridiplantae</taxon>
        <taxon>Streptophyta</taxon>
        <taxon>Embryophyta</taxon>
        <taxon>Tracheophyta</taxon>
        <taxon>Spermatophyta</taxon>
        <taxon>Magnoliopsida</taxon>
        <taxon>eudicotyledons</taxon>
        <taxon>Gunneridae</taxon>
        <taxon>Pentapetalae</taxon>
        <taxon>asterids</taxon>
        <taxon>campanulids</taxon>
        <taxon>Asterales</taxon>
        <taxon>Asteraceae</taxon>
        <taxon>Asteroideae</taxon>
        <taxon>Anthemideae</taxon>
        <taxon>Anthemidinae</taxon>
        <taxon>Tanacetum</taxon>
    </lineage>
</organism>
<accession>A0A699R1U8</accession>
<dbReference type="AlphaFoldDB" id="A0A699R1U8"/>
<comment type="caution">
    <text evidence="2">The sequence shown here is derived from an EMBL/GenBank/DDBJ whole genome shotgun (WGS) entry which is preliminary data.</text>
</comment>
<evidence type="ECO:0000256" key="1">
    <source>
        <dbReference type="SAM" id="MobiDB-lite"/>
    </source>
</evidence>
<sequence>MHAVPSPMTGTYMPLKFDFRIDESKFTYGPKQSKNSESDAKTSDLASCESNSSVGTLEYLPTPIESKPKVVSEPKVWSDALIIGEYMSDSNDEYVFKATVEQEIPSCAFINNVKHVKSLSQTVKDQDICSQNPKVDKRDWTGLMSKRLV</sequence>
<gene>
    <name evidence="2" type="ORF">Tci_849792</name>
</gene>
<proteinExistence type="predicted"/>
<protein>
    <submittedName>
        <fullName evidence="2">Uncharacterized protein</fullName>
    </submittedName>
</protein>
<feature type="region of interest" description="Disordered" evidence="1">
    <location>
        <begin position="28"/>
        <end position="51"/>
    </location>
</feature>
<evidence type="ECO:0000313" key="2">
    <source>
        <dbReference type="EMBL" id="GFC77822.1"/>
    </source>
</evidence>